<organism evidence="1 2">
    <name type="scientific">Forsythia ovata</name>
    <dbReference type="NCBI Taxonomy" id="205694"/>
    <lineage>
        <taxon>Eukaryota</taxon>
        <taxon>Viridiplantae</taxon>
        <taxon>Streptophyta</taxon>
        <taxon>Embryophyta</taxon>
        <taxon>Tracheophyta</taxon>
        <taxon>Spermatophyta</taxon>
        <taxon>Magnoliopsida</taxon>
        <taxon>eudicotyledons</taxon>
        <taxon>Gunneridae</taxon>
        <taxon>Pentapetalae</taxon>
        <taxon>asterids</taxon>
        <taxon>lamiids</taxon>
        <taxon>Lamiales</taxon>
        <taxon>Oleaceae</taxon>
        <taxon>Forsythieae</taxon>
        <taxon>Forsythia</taxon>
    </lineage>
</organism>
<dbReference type="Proteomes" id="UP001604277">
    <property type="component" value="Unassembled WGS sequence"/>
</dbReference>
<sequence>MEVFLGSLATEEYESMASSLIDMGATNKDVDVQAFSRDLEKIFLSIQDLDTEIIVATARETNTNATAVYANVVVDERQMNALFLDVVNSYVLSSSVYLAPSHRAVLSYVEHHNKVAILCFRPQLLHLNSPIPNFLT</sequence>
<evidence type="ECO:0000313" key="2">
    <source>
        <dbReference type="Proteomes" id="UP001604277"/>
    </source>
</evidence>
<evidence type="ECO:0000313" key="1">
    <source>
        <dbReference type="EMBL" id="KAL2558430.1"/>
    </source>
</evidence>
<dbReference type="AlphaFoldDB" id="A0ABD1X9S6"/>
<proteinExistence type="predicted"/>
<gene>
    <name evidence="1" type="ORF">Fot_03169</name>
</gene>
<name>A0ABD1X9S6_9LAMI</name>
<keyword evidence="2" id="KW-1185">Reference proteome</keyword>
<dbReference type="EMBL" id="JBFOLJ010000001">
    <property type="protein sequence ID" value="KAL2558430.1"/>
    <property type="molecule type" value="Genomic_DNA"/>
</dbReference>
<reference evidence="2" key="1">
    <citation type="submission" date="2024-07" db="EMBL/GenBank/DDBJ databases">
        <title>Two chromosome-level genome assemblies of Korean endemic species Abeliophyllum distichum and Forsythia ovata (Oleaceae).</title>
        <authorList>
            <person name="Jang H."/>
        </authorList>
    </citation>
    <scope>NUCLEOTIDE SEQUENCE [LARGE SCALE GENOMIC DNA]</scope>
</reference>
<accession>A0ABD1X9S6</accession>
<protein>
    <submittedName>
        <fullName evidence="1">ABC1 domain-containing protein</fullName>
    </submittedName>
</protein>
<comment type="caution">
    <text evidence="1">The sequence shown here is derived from an EMBL/GenBank/DDBJ whole genome shotgun (WGS) entry which is preliminary data.</text>
</comment>